<gene>
    <name evidence="2" type="ORF">CEY15_00490</name>
</gene>
<feature type="transmembrane region" description="Helical" evidence="1">
    <location>
        <begin position="38"/>
        <end position="62"/>
    </location>
</feature>
<feature type="transmembrane region" description="Helical" evidence="1">
    <location>
        <begin position="7"/>
        <end position="26"/>
    </location>
</feature>
<dbReference type="EMBL" id="NTGA01000001">
    <property type="protein sequence ID" value="PAY24984.1"/>
    <property type="molecule type" value="Genomic_DNA"/>
</dbReference>
<dbReference type="AlphaFoldDB" id="A0A2A2WVG3"/>
<name>A0A2A2WVG3_9ACTN</name>
<evidence type="ECO:0008006" key="4">
    <source>
        <dbReference type="Google" id="ProtNLM"/>
    </source>
</evidence>
<keyword evidence="1" id="KW-0472">Membrane</keyword>
<protein>
    <recommendedName>
        <fullName evidence="4">Tetratricopeptide repeat protein</fullName>
    </recommendedName>
</protein>
<organism evidence="2 3">
    <name type="scientific">Dietzia natronolimnaea</name>
    <dbReference type="NCBI Taxonomy" id="161920"/>
    <lineage>
        <taxon>Bacteria</taxon>
        <taxon>Bacillati</taxon>
        <taxon>Actinomycetota</taxon>
        <taxon>Actinomycetes</taxon>
        <taxon>Mycobacteriales</taxon>
        <taxon>Dietziaceae</taxon>
        <taxon>Dietzia</taxon>
    </lineage>
</organism>
<evidence type="ECO:0000256" key="1">
    <source>
        <dbReference type="SAM" id="Phobius"/>
    </source>
</evidence>
<proteinExistence type="predicted"/>
<evidence type="ECO:0000313" key="2">
    <source>
        <dbReference type="EMBL" id="PAY24984.1"/>
    </source>
</evidence>
<keyword evidence="1" id="KW-1133">Transmembrane helix</keyword>
<reference evidence="3" key="1">
    <citation type="submission" date="2017-09" db="EMBL/GenBank/DDBJ databases">
        <authorList>
            <person name="Zhang Y."/>
            <person name="Huang X."/>
            <person name="Liu J."/>
            <person name="Lu L."/>
            <person name="Peng K."/>
        </authorList>
    </citation>
    <scope>NUCLEOTIDE SEQUENCE [LARGE SCALE GENOMIC DNA]</scope>
    <source>
        <strain evidence="3">S-XJ-1</strain>
    </source>
</reference>
<dbReference type="Proteomes" id="UP000218810">
    <property type="component" value="Unassembled WGS sequence"/>
</dbReference>
<accession>A0A2A2WVG3</accession>
<keyword evidence="3" id="KW-1185">Reference proteome</keyword>
<evidence type="ECO:0000313" key="3">
    <source>
        <dbReference type="Proteomes" id="UP000218810"/>
    </source>
</evidence>
<comment type="caution">
    <text evidence="2">The sequence shown here is derived from an EMBL/GenBank/DDBJ whole genome shotgun (WGS) entry which is preliminary data.</text>
</comment>
<keyword evidence="1" id="KW-0812">Transmembrane</keyword>
<sequence length="159" mass="17541">MDRVVKPLVMALTAAGLVVAFAYLVYLGWSMISRSEYLAMRGFGVGIILLTAVGAWATWAILRNGFELQKISAAAAAEGIELDVSTLDHRPSGRLEHAAADELFDRVSAEYQATPDDWRANYRLARAYDHAGDRARAREIMRVAITLREADTSGARDQR</sequence>
<dbReference type="RefSeq" id="WP_017836934.1">
    <property type="nucleotide sequence ID" value="NZ_NTGA01000001.1"/>
</dbReference>